<dbReference type="GO" id="GO:0042597">
    <property type="term" value="C:periplasmic space"/>
    <property type="evidence" value="ECO:0007669"/>
    <property type="project" value="UniProtKB-SubCell"/>
</dbReference>
<evidence type="ECO:0000256" key="4">
    <source>
        <dbReference type="ARBA" id="ARBA00022729"/>
    </source>
</evidence>
<comment type="caution">
    <text evidence="6">The sequence shown here is derived from an EMBL/GenBank/DDBJ whole genome shotgun (WGS) entry which is preliminary data.</text>
</comment>
<dbReference type="InterPro" id="IPR018389">
    <property type="entry name" value="DctP_fam"/>
</dbReference>
<evidence type="ECO:0000313" key="6">
    <source>
        <dbReference type="EMBL" id="PWE29645.1"/>
    </source>
</evidence>
<evidence type="ECO:0000256" key="2">
    <source>
        <dbReference type="ARBA" id="ARBA00009023"/>
    </source>
</evidence>
<evidence type="ECO:0000256" key="1">
    <source>
        <dbReference type="ARBA" id="ARBA00004418"/>
    </source>
</evidence>
<dbReference type="GO" id="GO:0055085">
    <property type="term" value="P:transmembrane transport"/>
    <property type="evidence" value="ECO:0007669"/>
    <property type="project" value="InterPro"/>
</dbReference>
<dbReference type="PANTHER" id="PTHR33376:SF7">
    <property type="entry name" value="C4-DICARBOXYLATE-BINDING PROTEIN DCTB"/>
    <property type="match status" value="1"/>
</dbReference>
<evidence type="ECO:0000313" key="7">
    <source>
        <dbReference type="Proteomes" id="UP000244940"/>
    </source>
</evidence>
<dbReference type="AlphaFoldDB" id="A0A2U2CCM4"/>
<organism evidence="6 7">
    <name type="scientific">Pararhodobacter marinus</name>
    <dbReference type="NCBI Taxonomy" id="2184063"/>
    <lineage>
        <taxon>Bacteria</taxon>
        <taxon>Pseudomonadati</taxon>
        <taxon>Pseudomonadota</taxon>
        <taxon>Alphaproteobacteria</taxon>
        <taxon>Rhodobacterales</taxon>
        <taxon>Paracoccaceae</taxon>
        <taxon>Pararhodobacter</taxon>
    </lineage>
</organism>
<dbReference type="InterPro" id="IPR038404">
    <property type="entry name" value="TRAP_DctP_sf"/>
</dbReference>
<evidence type="ECO:0000256" key="3">
    <source>
        <dbReference type="ARBA" id="ARBA00022448"/>
    </source>
</evidence>
<accession>A0A2U2CCM4</accession>
<keyword evidence="4" id="KW-0732">Signal</keyword>
<name>A0A2U2CCM4_9RHOB</name>
<keyword evidence="5" id="KW-0574">Periplasm</keyword>
<reference evidence="6 7" key="1">
    <citation type="submission" date="2018-05" db="EMBL/GenBank/DDBJ databases">
        <title>Pararhodobacter marina sp. nov., isolated from deep-sea water of the Indian Ocean.</title>
        <authorList>
            <person name="Lai Q.Sr."/>
            <person name="Liu X."/>
            <person name="Shao Z."/>
        </authorList>
    </citation>
    <scope>NUCLEOTIDE SEQUENCE [LARGE SCALE GENOMIC DNA]</scope>
    <source>
        <strain evidence="6 7">CIC4N-9</strain>
    </source>
</reference>
<keyword evidence="3" id="KW-0813">Transport</keyword>
<dbReference type="OrthoDB" id="7239472at2"/>
<dbReference type="Gene3D" id="3.40.190.170">
    <property type="entry name" value="Bacterial extracellular solute-binding protein, family 7"/>
    <property type="match status" value="1"/>
</dbReference>
<keyword evidence="7" id="KW-1185">Reference proteome</keyword>
<sequence>MRFHEVSQAPFRRDFLGGVKMTMTKTLTLTSALAVLATGALAQSPIYGSWPPASDYLNTDTLPEAFEMISEATDGALQWELIAGGQLADGRGTLAAVTDDLMQGGLQIPVYTPQAMPSLTLLYSIVVPGDDPMAAAAAAAETVFLNCPSCLAEARDNNTLLLGGFASASYRLMCTSPVRTISDMEGLRIRATGGYSELAAMGGATPMSTTLTEAVGLLQRGGLDCLMATREWLQTYGYGEYAKYVTDLPLGNSAPAIGLLMNRALFTGLSEDEQQAMLHASAFITAKHTIGNYVLRDQESFENQQEVNGVELVEPDAELVAMVEGFSEADRARLIEVGTQLGVEDPEALIETYLAAVERWQGVSAELGTDIDAWTQRLWDDVFSQVDVSSL</sequence>
<dbReference type="NCBIfam" id="NF037995">
    <property type="entry name" value="TRAP_S1"/>
    <property type="match status" value="1"/>
</dbReference>
<proteinExistence type="inferred from homology"/>
<dbReference type="PANTHER" id="PTHR33376">
    <property type="match status" value="1"/>
</dbReference>
<dbReference type="Pfam" id="PF03480">
    <property type="entry name" value="DctP"/>
    <property type="match status" value="1"/>
</dbReference>
<dbReference type="EMBL" id="QEYD01000004">
    <property type="protein sequence ID" value="PWE29645.1"/>
    <property type="molecule type" value="Genomic_DNA"/>
</dbReference>
<dbReference type="Proteomes" id="UP000244940">
    <property type="component" value="Unassembled WGS sequence"/>
</dbReference>
<comment type="similarity">
    <text evidence="2">Belongs to the bacterial solute-binding protein 7 family.</text>
</comment>
<protein>
    <submittedName>
        <fullName evidence="6">C4-dicarboxylate ABC transporter substrate-binding protein</fullName>
    </submittedName>
</protein>
<comment type="subcellular location">
    <subcellularLocation>
        <location evidence="1">Periplasm</location>
    </subcellularLocation>
</comment>
<gene>
    <name evidence="6" type="ORF">C4N9_07835</name>
</gene>
<evidence type="ECO:0000256" key="5">
    <source>
        <dbReference type="ARBA" id="ARBA00022764"/>
    </source>
</evidence>